<proteinExistence type="predicted"/>
<dbReference type="Proteomes" id="UP000824469">
    <property type="component" value="Unassembled WGS sequence"/>
</dbReference>
<keyword evidence="2" id="KW-1185">Reference proteome</keyword>
<evidence type="ECO:0000313" key="2">
    <source>
        <dbReference type="Proteomes" id="UP000824469"/>
    </source>
</evidence>
<evidence type="ECO:0000313" key="1">
    <source>
        <dbReference type="EMBL" id="KAH9288801.1"/>
    </source>
</evidence>
<dbReference type="AlphaFoldDB" id="A0AA38BRD2"/>
<dbReference type="EMBL" id="JAHRHJ020003813">
    <property type="protein sequence ID" value="KAH9288801.1"/>
    <property type="molecule type" value="Genomic_DNA"/>
</dbReference>
<feature type="non-terminal residue" evidence="1">
    <location>
        <position position="77"/>
    </location>
</feature>
<name>A0AA38BRD2_TAXCH</name>
<protein>
    <submittedName>
        <fullName evidence="1">Uncharacterized protein</fullName>
    </submittedName>
</protein>
<gene>
    <name evidence="1" type="ORF">KI387_032918</name>
</gene>
<comment type="caution">
    <text evidence="1">The sequence shown here is derived from an EMBL/GenBank/DDBJ whole genome shotgun (WGS) entry which is preliminary data.</text>
</comment>
<sequence length="77" mass="8779">LKPPAQKYVSSLKFLEDLTYILSMERKPLALESMEEVAFLLEKEAKLKVVAIMIEYKKVLADVNISSHTAKAAYDNY</sequence>
<accession>A0AA38BRD2</accession>
<organism evidence="1 2">
    <name type="scientific">Taxus chinensis</name>
    <name type="common">Chinese yew</name>
    <name type="synonym">Taxus wallichiana var. chinensis</name>
    <dbReference type="NCBI Taxonomy" id="29808"/>
    <lineage>
        <taxon>Eukaryota</taxon>
        <taxon>Viridiplantae</taxon>
        <taxon>Streptophyta</taxon>
        <taxon>Embryophyta</taxon>
        <taxon>Tracheophyta</taxon>
        <taxon>Spermatophyta</taxon>
        <taxon>Pinopsida</taxon>
        <taxon>Pinidae</taxon>
        <taxon>Conifers II</taxon>
        <taxon>Cupressales</taxon>
        <taxon>Taxaceae</taxon>
        <taxon>Taxus</taxon>
    </lineage>
</organism>
<feature type="non-terminal residue" evidence="1">
    <location>
        <position position="1"/>
    </location>
</feature>
<reference evidence="1 2" key="1">
    <citation type="journal article" date="2021" name="Nat. Plants">
        <title>The Taxus genome provides insights into paclitaxel biosynthesis.</title>
        <authorList>
            <person name="Xiong X."/>
            <person name="Gou J."/>
            <person name="Liao Q."/>
            <person name="Li Y."/>
            <person name="Zhou Q."/>
            <person name="Bi G."/>
            <person name="Li C."/>
            <person name="Du R."/>
            <person name="Wang X."/>
            <person name="Sun T."/>
            <person name="Guo L."/>
            <person name="Liang H."/>
            <person name="Lu P."/>
            <person name="Wu Y."/>
            <person name="Zhang Z."/>
            <person name="Ro D.K."/>
            <person name="Shang Y."/>
            <person name="Huang S."/>
            <person name="Yan J."/>
        </authorList>
    </citation>
    <scope>NUCLEOTIDE SEQUENCE [LARGE SCALE GENOMIC DNA]</scope>
    <source>
        <strain evidence="1">Ta-2019</strain>
    </source>
</reference>